<name>A0A1V0SF26_9VIRU</name>
<dbReference type="Gene3D" id="3.40.50.150">
    <property type="entry name" value="Vaccinia Virus protein VP39"/>
    <property type="match status" value="1"/>
</dbReference>
<evidence type="ECO:0000256" key="6">
    <source>
        <dbReference type="ARBA" id="ARBA00022691"/>
    </source>
</evidence>
<evidence type="ECO:0000256" key="3">
    <source>
        <dbReference type="ARBA" id="ARBA00021330"/>
    </source>
</evidence>
<dbReference type="GO" id="GO:0046872">
    <property type="term" value="F:metal ion binding"/>
    <property type="evidence" value="ECO:0007669"/>
    <property type="project" value="UniProtKB-KW"/>
</dbReference>
<evidence type="ECO:0000256" key="12">
    <source>
        <dbReference type="ARBA" id="ARBA00048418"/>
    </source>
</evidence>
<dbReference type="EMBL" id="KY684103">
    <property type="protein sequence ID" value="ARF10329.1"/>
    <property type="molecule type" value="Genomic_DNA"/>
</dbReference>
<keyword evidence="7" id="KW-0479">Metal-binding</keyword>
<comment type="cofactor">
    <cofactor evidence="1">
        <name>Mg(2+)</name>
        <dbReference type="ChEBI" id="CHEBI:18420"/>
    </cofactor>
</comment>
<dbReference type="Pfam" id="PF22032">
    <property type="entry name" value="Hen1_N"/>
    <property type="match status" value="1"/>
</dbReference>
<evidence type="ECO:0000313" key="14">
    <source>
        <dbReference type="EMBL" id="ARF10329.1"/>
    </source>
</evidence>
<dbReference type="GO" id="GO:0001510">
    <property type="term" value="P:RNA methylation"/>
    <property type="evidence" value="ECO:0007669"/>
    <property type="project" value="InterPro"/>
</dbReference>
<dbReference type="GO" id="GO:0090486">
    <property type="term" value="F:small RNA 2'-O-methyltransferase activity"/>
    <property type="evidence" value="ECO:0007669"/>
    <property type="project" value="UniProtKB-EC"/>
</dbReference>
<accession>A0A1V0SF26</accession>
<comment type="similarity">
    <text evidence="2">Belongs to the methyltransferase superfamily. HEN1 family.</text>
</comment>
<evidence type="ECO:0000256" key="7">
    <source>
        <dbReference type="ARBA" id="ARBA00022723"/>
    </source>
</evidence>
<proteinExistence type="inferred from homology"/>
<evidence type="ECO:0000256" key="1">
    <source>
        <dbReference type="ARBA" id="ARBA00001946"/>
    </source>
</evidence>
<keyword evidence="4 14" id="KW-0489">Methyltransferase</keyword>
<evidence type="ECO:0000256" key="4">
    <source>
        <dbReference type="ARBA" id="ARBA00022603"/>
    </source>
</evidence>
<evidence type="ECO:0000256" key="9">
    <source>
        <dbReference type="ARBA" id="ARBA00022884"/>
    </source>
</evidence>
<dbReference type="GO" id="GO:0003723">
    <property type="term" value="F:RNA binding"/>
    <property type="evidence" value="ECO:0007669"/>
    <property type="project" value="UniProtKB-KW"/>
</dbReference>
<dbReference type="SUPFAM" id="SSF53335">
    <property type="entry name" value="S-adenosyl-L-methionine-dependent methyltransferases"/>
    <property type="match status" value="1"/>
</dbReference>
<protein>
    <recommendedName>
        <fullName evidence="3">Small RNA 2'-O-methyltransferase</fullName>
        <ecNumber evidence="11">2.1.1.386</ecNumber>
    </recommendedName>
</protein>
<organism evidence="14">
    <name type="scientific">Hokovirus HKV1</name>
    <dbReference type="NCBI Taxonomy" id="1977638"/>
    <lineage>
        <taxon>Viruses</taxon>
        <taxon>Varidnaviria</taxon>
        <taxon>Bamfordvirae</taxon>
        <taxon>Nucleocytoviricota</taxon>
        <taxon>Megaviricetes</taxon>
        <taxon>Imitervirales</taxon>
        <taxon>Mimiviridae</taxon>
        <taxon>Klosneuvirinae</taxon>
        <taxon>Hokovirus</taxon>
    </lineage>
</organism>
<dbReference type="InterPro" id="IPR029063">
    <property type="entry name" value="SAM-dependent_MTases_sf"/>
</dbReference>
<dbReference type="GO" id="GO:0030422">
    <property type="term" value="P:siRNA processing"/>
    <property type="evidence" value="ECO:0007669"/>
    <property type="project" value="TreeGrafter"/>
</dbReference>
<feature type="domain" description="Hen1-like N-terminal" evidence="13">
    <location>
        <begin position="3"/>
        <end position="215"/>
    </location>
</feature>
<dbReference type="InterPro" id="IPR053890">
    <property type="entry name" value="Hen1-like_N"/>
</dbReference>
<evidence type="ECO:0000256" key="8">
    <source>
        <dbReference type="ARBA" id="ARBA00022842"/>
    </source>
</evidence>
<dbReference type="EC" id="2.1.1.386" evidence="11"/>
<evidence type="ECO:0000256" key="11">
    <source>
        <dbReference type="ARBA" id="ARBA00035025"/>
    </source>
</evidence>
<gene>
    <name evidence="14" type="ORF">Hokovirus_1_208</name>
</gene>
<keyword evidence="5 14" id="KW-0808">Transferase</keyword>
<keyword evidence="9" id="KW-0694">RNA-binding</keyword>
<dbReference type="PANTHER" id="PTHR21404:SF3">
    <property type="entry name" value="SMALL RNA 2'-O-METHYLTRANSFERASE"/>
    <property type="match status" value="1"/>
</dbReference>
<evidence type="ECO:0000256" key="2">
    <source>
        <dbReference type="ARBA" id="ARBA00009026"/>
    </source>
</evidence>
<keyword evidence="8" id="KW-0460">Magnesium</keyword>
<dbReference type="Pfam" id="PF13489">
    <property type="entry name" value="Methyltransf_23"/>
    <property type="match status" value="1"/>
</dbReference>
<evidence type="ECO:0000259" key="13">
    <source>
        <dbReference type="Pfam" id="PF22032"/>
    </source>
</evidence>
<keyword evidence="6" id="KW-0949">S-adenosyl-L-methionine</keyword>
<dbReference type="PANTHER" id="PTHR21404">
    <property type="entry name" value="HEN1"/>
    <property type="match status" value="1"/>
</dbReference>
<evidence type="ECO:0000256" key="5">
    <source>
        <dbReference type="ARBA" id="ARBA00022679"/>
    </source>
</evidence>
<keyword evidence="10" id="KW-0943">RNA-mediated gene silencing</keyword>
<reference evidence="14" key="1">
    <citation type="journal article" date="2017" name="Science">
        <title>Giant viruses with an expanded complement of translation system components.</title>
        <authorList>
            <person name="Schulz F."/>
            <person name="Yutin N."/>
            <person name="Ivanova N.N."/>
            <person name="Ortega D.R."/>
            <person name="Lee T.K."/>
            <person name="Vierheilig J."/>
            <person name="Daims H."/>
            <person name="Horn M."/>
            <person name="Wagner M."/>
            <person name="Jensen G.J."/>
            <person name="Kyrpides N.C."/>
            <person name="Koonin E.V."/>
            <person name="Woyke T."/>
        </authorList>
    </citation>
    <scope>NUCLEOTIDE SEQUENCE</scope>
    <source>
        <strain evidence="14">HKV1</strain>
    </source>
</reference>
<dbReference type="InterPro" id="IPR026610">
    <property type="entry name" value="Hen1"/>
</dbReference>
<sequence length="432" mass="50772">MAITLRSANNDLSYVIKKNPNTNRIDKLKNGTCIGYYTQVNNVINDKEYNIYFCENFNNISYNECSDDSESNYSNKMKFMSPLLILDMLNIYFADNFKKEDEKDLVLEQELIINLLYIKEAALKFIQDILDKLNNTDEIKILLIKKYINIYTVNIKFLGTINKMLNIIQSILCFIVIKNNFHPQICIESLSSRLSKSLYTTKEYLTYMHIYKILTLADQLWFKTLLPILQKPNMVLNSYKLAELRFRKTINLISNIKKITSIDNIIDIGCGNGRYLDLLTKFNDIKNYYCYDIDNTCIEKVNIKKQQFQNQIIVSNKNFPDNVEGNNIILLLEVIEHMDYDIACDFLNNIIDNINFTAILLSTPNRDFNKHYELNTFRHDDHKYELTKNEFETFINNIVKNRYLTYFYDVGDIVDNSSPTNYCVIAKPNISF</sequence>
<comment type="catalytic activity">
    <reaction evidence="12">
        <text>small RNA 3'-end nucleotide + S-adenosyl-L-methionine = small RNA 3'-end 2'-O-methylnucleotide + S-adenosyl-L-homocysteine + H(+)</text>
        <dbReference type="Rhea" id="RHEA:37887"/>
        <dbReference type="Rhea" id="RHEA-COMP:10415"/>
        <dbReference type="Rhea" id="RHEA-COMP:10416"/>
        <dbReference type="ChEBI" id="CHEBI:15378"/>
        <dbReference type="ChEBI" id="CHEBI:57856"/>
        <dbReference type="ChEBI" id="CHEBI:59789"/>
        <dbReference type="ChEBI" id="CHEBI:74896"/>
        <dbReference type="ChEBI" id="CHEBI:74898"/>
        <dbReference type="EC" id="2.1.1.386"/>
    </reaction>
</comment>
<evidence type="ECO:0000256" key="10">
    <source>
        <dbReference type="ARBA" id="ARBA00023158"/>
    </source>
</evidence>